<dbReference type="PROSITE" id="PS01248">
    <property type="entry name" value="EGF_LAM_1"/>
    <property type="match status" value="6"/>
</dbReference>
<feature type="domain" description="Laminin G" evidence="15">
    <location>
        <begin position="2134"/>
        <end position="2324"/>
    </location>
</feature>
<feature type="disulfide bond" evidence="13">
    <location>
        <begin position="877"/>
        <end position="894"/>
    </location>
</feature>
<feature type="domain" description="Laminin EGF-like" evidence="16">
    <location>
        <begin position="875"/>
        <end position="922"/>
    </location>
</feature>
<feature type="disulfide bond" evidence="13">
    <location>
        <begin position="686"/>
        <end position="695"/>
    </location>
</feature>
<feature type="disulfide bond" evidence="13">
    <location>
        <begin position="944"/>
        <end position="953"/>
    </location>
</feature>
<dbReference type="PROSITE" id="PS51117">
    <property type="entry name" value="LAMININ_NTER"/>
    <property type="match status" value="1"/>
</dbReference>
<feature type="domain" description="Laminin EGF-like" evidence="16">
    <location>
        <begin position="323"/>
        <end position="376"/>
    </location>
</feature>
<feature type="domain" description="Laminin EGF-like" evidence="16">
    <location>
        <begin position="1521"/>
        <end position="1567"/>
    </location>
</feature>
<dbReference type="PROSITE" id="PS50025">
    <property type="entry name" value="LAM_G_DOMAIN"/>
    <property type="match status" value="5"/>
</dbReference>
<dbReference type="Pfam" id="PF00053">
    <property type="entry name" value="EGF_laminin"/>
    <property type="match status" value="15"/>
</dbReference>
<evidence type="ECO:0000256" key="13">
    <source>
        <dbReference type="PROSITE-ProRule" id="PRU00460"/>
    </source>
</evidence>
<dbReference type="GO" id="GO:0007155">
    <property type="term" value="P:cell adhesion"/>
    <property type="evidence" value="ECO:0007669"/>
    <property type="project" value="UniProtKB-ARBA"/>
</dbReference>
<feature type="domain" description="Laminin G" evidence="15">
    <location>
        <begin position="2920"/>
        <end position="3101"/>
    </location>
</feature>
<dbReference type="OrthoDB" id="8545473at2759"/>
<dbReference type="InterPro" id="IPR013320">
    <property type="entry name" value="ConA-like_dom_sf"/>
</dbReference>
<feature type="domain" description="Laminin EGF-like" evidence="16">
    <location>
        <begin position="377"/>
        <end position="425"/>
    </location>
</feature>
<dbReference type="FunFam" id="2.10.25.10:FF:000090">
    <property type="entry name" value="laminin subunit alpha"/>
    <property type="match status" value="1"/>
</dbReference>
<comment type="subcellular location">
    <subcellularLocation>
        <location evidence="1">Secreted</location>
        <location evidence="1">Extracellular space</location>
        <location evidence="1">Extracellular matrix</location>
        <location evidence="1">Basement membrane</location>
    </subcellularLocation>
</comment>
<feature type="disulfide bond" evidence="13">
    <location>
        <begin position="1069"/>
        <end position="1086"/>
    </location>
</feature>
<dbReference type="InterPro" id="IPR009254">
    <property type="entry name" value="Laminin_aI"/>
</dbReference>
<dbReference type="Gene3D" id="2.10.25.10">
    <property type="entry name" value="Laminin"/>
    <property type="match status" value="16"/>
</dbReference>
<dbReference type="InterPro" id="IPR050440">
    <property type="entry name" value="Laminin/Netrin_ECM"/>
</dbReference>
<evidence type="ECO:0000256" key="2">
    <source>
        <dbReference type="ARBA" id="ARBA00022525"/>
    </source>
</evidence>
<dbReference type="Pfam" id="PF00052">
    <property type="entry name" value="Laminin_B"/>
    <property type="match status" value="2"/>
</dbReference>
<feature type="disulfide bond" evidence="13">
    <location>
        <begin position="1088"/>
        <end position="1097"/>
    </location>
</feature>
<evidence type="ECO:0000256" key="8">
    <source>
        <dbReference type="ARBA" id="ARBA00023157"/>
    </source>
</evidence>
<dbReference type="SMART" id="SM00282">
    <property type="entry name" value="LamG"/>
    <property type="match status" value="5"/>
</dbReference>
<feature type="domain" description="Laminin G" evidence="15">
    <location>
        <begin position="2517"/>
        <end position="2727"/>
    </location>
</feature>
<feature type="disulfide bond" evidence="13">
    <location>
        <begin position="830"/>
        <end position="847"/>
    </location>
</feature>
<feature type="disulfide bond" evidence="13">
    <location>
        <begin position="1141"/>
        <end position="1150"/>
    </location>
</feature>
<dbReference type="GO" id="GO:0045995">
    <property type="term" value="P:regulation of embryonic development"/>
    <property type="evidence" value="ECO:0007669"/>
    <property type="project" value="InterPro"/>
</dbReference>
<dbReference type="GO" id="GO:0030155">
    <property type="term" value="P:regulation of cell adhesion"/>
    <property type="evidence" value="ECO:0007669"/>
    <property type="project" value="InterPro"/>
</dbReference>
<feature type="disulfide bond" evidence="13">
    <location>
        <begin position="1521"/>
        <end position="1533"/>
    </location>
</feature>
<name>A0A7R9KB34_9ACAR</name>
<dbReference type="PROSITE" id="PS50027">
    <property type="entry name" value="EGF_LAM_2"/>
    <property type="match status" value="13"/>
</dbReference>
<feature type="disulfide bond" evidence="13">
    <location>
        <begin position="1067"/>
        <end position="1079"/>
    </location>
</feature>
<dbReference type="PRINTS" id="PR00011">
    <property type="entry name" value="EGFLAMININ"/>
</dbReference>
<gene>
    <name evidence="19" type="ORF">OSB1V03_LOCUS93</name>
</gene>
<dbReference type="Proteomes" id="UP000759131">
    <property type="component" value="Unassembled WGS sequence"/>
</dbReference>
<keyword evidence="20" id="KW-1185">Reference proteome</keyword>
<dbReference type="FunFam" id="2.10.25.10:FF:000512">
    <property type="entry name" value="Laminin subunit alpha 1"/>
    <property type="match status" value="1"/>
</dbReference>
<dbReference type="Gene3D" id="2.60.120.260">
    <property type="entry name" value="Galactose-binding domain-like"/>
    <property type="match status" value="1"/>
</dbReference>
<feature type="disulfide bond" evidence="13">
    <location>
        <begin position="993"/>
        <end position="1002"/>
    </location>
</feature>
<keyword evidence="2" id="KW-0964">Secreted</keyword>
<evidence type="ECO:0000256" key="7">
    <source>
        <dbReference type="ARBA" id="ARBA00023054"/>
    </source>
</evidence>
<dbReference type="SUPFAM" id="SSF49899">
    <property type="entry name" value="Concanavalin A-like lectins/glucanases"/>
    <property type="match status" value="5"/>
</dbReference>
<feature type="domain" description="Laminin EGF-like" evidence="16">
    <location>
        <begin position="1067"/>
        <end position="1112"/>
    </location>
</feature>
<dbReference type="GO" id="GO:0005102">
    <property type="term" value="F:signaling receptor binding"/>
    <property type="evidence" value="ECO:0007669"/>
    <property type="project" value="InterPro"/>
</dbReference>
<evidence type="ECO:0000256" key="10">
    <source>
        <dbReference type="ARBA" id="ARBA00023292"/>
    </source>
</evidence>
<dbReference type="PANTHER" id="PTHR10574:SF444">
    <property type="entry name" value="BASEMENT MEMBRANE-SPECIFIC HEPARAN SULFATE PROTEOGLYCAN CORE PROTEIN"/>
    <property type="match status" value="1"/>
</dbReference>
<feature type="disulfide bond" evidence="13">
    <location>
        <begin position="974"/>
        <end position="991"/>
    </location>
</feature>
<sequence>MNYLREFGIIEESVPKCVQLSVSCYHNSERDLGSDPSTAQCNVCDATGGDLSKRHSIANSIDGTDSWWQSPTLQNGRKFEWITITVNLKQVYQISYVVIKSAISPLPGNWILERSVDGQTYTPWQYFALSDTECWDTYRVRPTIGKIRYRSDDEIHTSLINGRPGTDGPSDALRDFTRAQFIRFRLQKIRTLHSDLIGDPDKVDKSITRRFFYSIKDISIGGQCLCNGHARDCKALFGSPLPQCQCEHNTGECQCFGHSEECHFDQNIADKKLSLSKSGVYEGGGVCSKCRHHTIGINCEQCEDGFYRPEGVALEAENPCSRCQCSGPGVSQFCVKDVFHLIEGRRPGDCLCKPGFEGNRCERCSPGHKDYPRCEECTCIHAGIVNTDTCDGQCICKENVIGSRCNKCKSGHYNLDHDNPDGCALCYCFGATTKCASSDWGLEIVSNVNDWMVSDLSGRVKVTPSKENGHLVIANDEVPASAQRVYYWEAPKDYLGLDLYSYGNDLKFLISYVVSRGDVSGYFTDDADIILEGGPDNIRIGYKWHKPSEVDEVNTTIIMPLREQNWFRVGEDGKKSDSTVSREEFTLLLYDLKRLLIRAKFHTDQIEGGLYQVDMERASNTSKSIKKAEGTEKCDCPPGYTGLSCQFCAPGYRRVNNILVNGICEKCNCNNHAESCDPFTGQCSECLHNTTGPNCGECKHGFYGNARNGFEDDCKPCACPLPIPSNNFSPTCRYEPNSKYGYICLECPEGYTGDRCERCADGYYGNPLVPGGVCLPCDCGPNTNTSIPDFCDHLTGQCRCIGNTGGWKCDQCLPQHYGNAALKDCKACNCNPEGSESMDCHPITGQCQCRPNWTGLRCDRCAPGYGNIEQKCLACDCDLVGSTSPNCDETTGQCPCRPGVFGQHCKECLDGYFGFSEKGCQPCKCDQNGSEGPECNPLTGQCKCKPFVIGRDCSHCEPGYWNIVSGTGCEPCNCNFTGSVSQVCDEVYGQCDCKPGVGGKHCDRCLPGYYGFSAFGCSQCDPCTAPGHICDPKTGRCVCPPNTAGPTCRDCAPGTWGFDVLTGCSPCDCNLQGSLNNECDHKTGDCVCLEGFEGRHCDKCQFGYYRFPNCRRCDCHEPGTAVDQCREDGRCQCDETGQCPCRSNVEGRRCDRCKEGTFALSADNPLGCFECFCFGKASKCEQSSMVWTQILIPQREVAFEIGNTDIKTFHTFKLIPETGETIGVRYIVDQPYYWALPKETLNDQVLSYNGFIRFRLYSRTGSRFPENMLKRFPLIILQGNHRLVLSHSGPEYESTPSVTGLHQVRLHESEWVQLENPQIPVTRAMLMVALQKVQYILIRASEGADVKLVRITDLSVDTAKGVAPATNTAIGVEQCRCPPQYTEASCQDPNVGYYRKRKPNYLDSKDILDLVGWAEPCPCHNMSRTCDKETGICTNCGGFTTGPYCNLCLKGYYGDPTRGIPCRPCACPTVTNSFSDTCELRGTNDWICTNCTEGYTGVHCEICADGYWGNPMGPRGVCSPCNCSPYGSKDNICDKVTGQCRCKEGITGLKCDNCPPRHIITDDGCLDCNDECTGLLLDDVEFLQVLVEEANLTDVGNLPWTRLLHLTNKFTKLIKNMNDYQYLVSQGHQIVGNYTVSFDLETWADILYLKSRELSNRGPILAKEAEGVKNEAQSLLDLLNDLWEKIIEIVNQLRRHGVDSHDPIGHISDRMLQEAERILRELQARDFRPRIEESDRELRKAKNLLDRVRQLLTDRKHTGPLKERLDRLAELLRDILSIVQNKIQPPIQTATKLVQESRPIQAFIADAIANSTKHADVANATLTEAHILLEAAKSALIEAAVTYDILPRLLIEVDNGTQLVEERRGILARLNPEYTDKYVIPCQKHAEELLRQVNFLNGLFNSTRDVAEYPLKAAKVYQRIIEALAAAEIAANQAYAAAERAYKEAYPGTDDALTLSARKAKQRSEELLQQAKDIRDNRVPELERELAKKRMRLDVISDDLINGKRNLDLINRALDGLPKDLSGILRGVESKLRNILDGLEDMHRRIDDIDRRIAAELLPKLNRLKAGTTSGLDNLTKIIEQARSDIRDSSRLADKAQEIAERVNRLHNQMELNMKELKDRILLARQKAASIRVSLGTDRSGVCARSYEPQIEPSVSNNIILNYAIKDEARDCLLFFIGSRRTEDFMAIEMVDRKIRFIWNAGGGTKMLAHSLNIETNDQQLLKDGQWYKIEVNRIRNIATLTVKRIPDANKADPFEISDSSPEGFNRMELNRDSYFFVGEVPPDFRIPRELRSRSFAGCLYELNLDGKAVGLWNFTTNKGCEGCKEGATEPKDLSTFLFKGEDSYVVLNQIKRYDKKKYLVSLQFKTFDEEALLFFTANPSTGDFIAIYLKEGKVIYQVNVGNSVRLLLPTKLKYNTGQWVRLNAEREKLEGVLTVQDETLEGRLPPASQVNLELGDSELYFGGITPNFTAYHWPSVVFKPFLGCMKDPQIDTTPVNLLQREAFGVESGCREKTLKVVNFKGSGYLQLNSEPLKEDADFSFTFKTNQNEALLLLSTFEGTKGPRARDSHYYSLSIVSGVLEARFNGGVGETILNTELMAVNDGAYHTVSVSKKVRKIMLSLDDKEIGTTRLARGTKDIDAPTAGGLYLGGLPEGMSLKGMAGTKDSLKGVIRDAIFNGKLLKLNEPVSFEGVGIGRESDALNSIINGFDLDERMERMMPSLPIYETCAAMPQYSLETRAVEIGDALHSHIILNRHNTDFSLDFNLMFEFRSYYPNGLIVLIRGHNNKIRFQLTLALRGGYVVADLSEKKQTELISSNKEPLNDGHWHNVTLAKVAKSFSLKVDNNTLVESTKVRKKILLRSPIYIGGVPESLNEINNNNELNIMRESFKGCLKNFHINNNYVDLASGLMYNVSECFTRIEKGAYFAGDGFAIFDEKFNLGFKADIELEFKTTRLNGILLSVSNGTTSDKVPALSIELFNGDIIASVDISDGPIRAVKKFDSKYDMCDGKWHLIKVLYTKNSISLKVDRYEVSYGLNENEQKKVEPFTSAPLYIGGLPDFAMNSVLLQRDHFVGCLRNVAINDKRKDWISDMKLFSVLPNSCPTN</sequence>
<feature type="domain" description="Laminin EGF-like" evidence="16">
    <location>
        <begin position="1417"/>
        <end position="1464"/>
    </location>
</feature>
<keyword evidence="7 14" id="KW-0175">Coiled coil</keyword>
<feature type="disulfide bond" evidence="13">
    <location>
        <begin position="1523"/>
        <end position="1540"/>
    </location>
</feature>
<feature type="domain" description="Laminin EGF-like" evidence="16">
    <location>
        <begin position="777"/>
        <end position="827"/>
    </location>
</feature>
<dbReference type="FunFam" id="2.10.25.10:FF:000106">
    <property type="entry name" value="Heparan sulfate proteoglycan 2"/>
    <property type="match status" value="1"/>
</dbReference>
<dbReference type="FunFam" id="2.10.25.10:FF:000082">
    <property type="entry name" value="Laminin subunit alpha 1"/>
    <property type="match status" value="1"/>
</dbReference>
<dbReference type="CDD" id="cd00055">
    <property type="entry name" value="EGF_Lam"/>
    <property type="match status" value="16"/>
</dbReference>
<feature type="domain" description="Laminin G" evidence="15">
    <location>
        <begin position="2739"/>
        <end position="2915"/>
    </location>
</feature>
<feature type="disulfide bond" evidence="13">
    <location>
        <begin position="396"/>
        <end position="405"/>
    </location>
</feature>
<evidence type="ECO:0000256" key="5">
    <source>
        <dbReference type="ARBA" id="ARBA00022737"/>
    </source>
</evidence>
<dbReference type="SMART" id="SM00181">
    <property type="entry name" value="EGF"/>
    <property type="match status" value="11"/>
</dbReference>
<dbReference type="SMART" id="SM00281">
    <property type="entry name" value="LamB"/>
    <property type="match status" value="2"/>
</dbReference>
<dbReference type="FunFam" id="2.10.25.10:FF:000188">
    <property type="entry name" value="Laminin subunit gamma 2"/>
    <property type="match status" value="1"/>
</dbReference>
<dbReference type="FunFam" id="2.10.25.10:FF:000242">
    <property type="entry name" value="Laminin subunit alpha 1"/>
    <property type="match status" value="1"/>
</dbReference>
<dbReference type="PROSITE" id="PS51115">
    <property type="entry name" value="LAMININ_IVA"/>
    <property type="match status" value="2"/>
</dbReference>
<keyword evidence="3" id="KW-0272">Extracellular matrix</keyword>
<dbReference type="Pfam" id="PF06008">
    <property type="entry name" value="Laminin_I"/>
    <property type="match status" value="1"/>
</dbReference>
<dbReference type="SMART" id="SM00136">
    <property type="entry name" value="LamNT"/>
    <property type="match status" value="1"/>
</dbReference>
<comment type="caution">
    <text evidence="13">Lacks conserved residue(s) required for the propagation of feature annotation.</text>
</comment>
<feature type="disulfide bond" evidence="13">
    <location>
        <begin position="925"/>
        <end position="942"/>
    </location>
</feature>
<dbReference type="InterPro" id="IPR002049">
    <property type="entry name" value="LE_dom"/>
</dbReference>
<feature type="disulfide bond" evidence="13">
    <location>
        <begin position="896"/>
        <end position="905"/>
    </location>
</feature>
<feature type="disulfide bond" evidence="13">
    <location>
        <begin position="1542"/>
        <end position="1551"/>
    </location>
</feature>
<dbReference type="CDD" id="cd00110">
    <property type="entry name" value="LamG"/>
    <property type="match status" value="5"/>
</dbReference>
<keyword evidence="6" id="KW-0084">Basement membrane</keyword>
<dbReference type="FunFam" id="2.10.25.10:FF:000033">
    <property type="entry name" value="Laminin subunit alpha 2"/>
    <property type="match status" value="1"/>
</dbReference>
<feature type="disulfide bond" evidence="13">
    <location>
        <begin position="972"/>
        <end position="984"/>
    </location>
</feature>
<feature type="disulfide bond" evidence="13">
    <location>
        <begin position="352"/>
        <end position="361"/>
    </location>
</feature>
<dbReference type="FunFam" id="2.10.25.10:FF:000011">
    <property type="entry name" value="Cadherin EGF LAG seven-pass G-type receptor"/>
    <property type="match status" value="1"/>
</dbReference>
<dbReference type="GO" id="GO:0005604">
    <property type="term" value="C:basement membrane"/>
    <property type="evidence" value="ECO:0007669"/>
    <property type="project" value="UniProtKB-SubCell"/>
</dbReference>
<dbReference type="Pfam" id="PF02210">
    <property type="entry name" value="Laminin_G_2"/>
    <property type="match status" value="3"/>
</dbReference>
<keyword evidence="4" id="KW-0732">Signal</keyword>
<feature type="domain" description="Laminin G" evidence="15">
    <location>
        <begin position="2335"/>
        <end position="2510"/>
    </location>
</feature>
<feature type="domain" description="Laminin EGF-like" evidence="16">
    <location>
        <begin position="972"/>
        <end position="1019"/>
    </location>
</feature>
<evidence type="ECO:0000256" key="4">
    <source>
        <dbReference type="ARBA" id="ARBA00022729"/>
    </source>
</evidence>
<feature type="disulfide bond" evidence="13">
    <location>
        <begin position="1448"/>
        <end position="1462"/>
    </location>
</feature>
<dbReference type="GO" id="GO:0009887">
    <property type="term" value="P:animal organ morphogenesis"/>
    <property type="evidence" value="ECO:0007669"/>
    <property type="project" value="TreeGrafter"/>
</dbReference>
<dbReference type="PANTHER" id="PTHR10574">
    <property type="entry name" value="NETRIN/LAMININ-RELATED"/>
    <property type="match status" value="1"/>
</dbReference>
<feature type="disulfide bond" evidence="13">
    <location>
        <begin position="849"/>
        <end position="858"/>
    </location>
</feature>
<accession>A0A7R9KB34</accession>
<dbReference type="Pfam" id="PF00054">
    <property type="entry name" value="Laminin_G_1"/>
    <property type="match status" value="2"/>
</dbReference>
<dbReference type="SMART" id="SM00180">
    <property type="entry name" value="EGF_Lam"/>
    <property type="match status" value="17"/>
</dbReference>
<evidence type="ECO:0000313" key="20">
    <source>
        <dbReference type="Proteomes" id="UP000759131"/>
    </source>
</evidence>
<evidence type="ECO:0000259" key="17">
    <source>
        <dbReference type="PROSITE" id="PS51115"/>
    </source>
</evidence>
<dbReference type="Gene3D" id="2.60.120.200">
    <property type="match status" value="5"/>
</dbReference>
<evidence type="ECO:0000259" key="16">
    <source>
        <dbReference type="PROSITE" id="PS50027"/>
    </source>
</evidence>
<dbReference type="InterPro" id="IPR056863">
    <property type="entry name" value="LMN_ATRN_NET-like_EGF"/>
</dbReference>
<evidence type="ECO:0000256" key="12">
    <source>
        <dbReference type="PROSITE-ProRule" id="PRU00122"/>
    </source>
</evidence>
<feature type="disulfide bond" evidence="13">
    <location>
        <begin position="828"/>
        <end position="840"/>
    </location>
</feature>
<feature type="domain" description="Laminin EGF-like" evidence="16">
    <location>
        <begin position="828"/>
        <end position="874"/>
    </location>
</feature>
<feature type="disulfide bond" evidence="13">
    <location>
        <begin position="747"/>
        <end position="756"/>
    </location>
</feature>
<evidence type="ECO:0000313" key="19">
    <source>
        <dbReference type="EMBL" id="CAD7619592.1"/>
    </source>
</evidence>
<feature type="domain" description="Laminin IV type A" evidence="17">
    <location>
        <begin position="446"/>
        <end position="633"/>
    </location>
</feature>
<dbReference type="FunFam" id="2.10.25.10:FF:000074">
    <property type="entry name" value="Laminin subunit alpha"/>
    <property type="match status" value="3"/>
</dbReference>
<evidence type="ECO:0000256" key="6">
    <source>
        <dbReference type="ARBA" id="ARBA00022869"/>
    </source>
</evidence>
<feature type="domain" description="Laminin EGF-like" evidence="16">
    <location>
        <begin position="667"/>
        <end position="716"/>
    </location>
</feature>
<evidence type="ECO:0008006" key="21">
    <source>
        <dbReference type="Google" id="ProtNLM"/>
    </source>
</evidence>
<keyword evidence="5" id="KW-0677">Repeat</keyword>
<proteinExistence type="predicted"/>
<dbReference type="InterPro" id="IPR001791">
    <property type="entry name" value="Laminin_G"/>
</dbReference>
<feature type="domain" description="Laminin EGF-like" evidence="16">
    <location>
        <begin position="717"/>
        <end position="776"/>
    </location>
</feature>
<evidence type="ECO:0000256" key="9">
    <source>
        <dbReference type="ARBA" id="ARBA00023180"/>
    </source>
</evidence>
<feature type="domain" description="Laminin EGF-like" evidence="16">
    <location>
        <begin position="923"/>
        <end position="971"/>
    </location>
</feature>
<comment type="subunit">
    <text evidence="11">Laminin is a complex glycoprotein, consisting of three different polypeptide chains (alpha, beta, gamma), which are bound to each other by disulfide bonds into a cross-shaped molecule comprising one long and three short arms with globules at each end.</text>
</comment>
<dbReference type="GO" id="GO:0007411">
    <property type="term" value="P:axon guidance"/>
    <property type="evidence" value="ECO:0007669"/>
    <property type="project" value="TreeGrafter"/>
</dbReference>
<feature type="disulfide bond" evidence="13">
    <location>
        <begin position="1436"/>
        <end position="1445"/>
    </location>
</feature>
<evidence type="ECO:0000259" key="18">
    <source>
        <dbReference type="PROSITE" id="PS51117"/>
    </source>
</evidence>
<keyword evidence="10 13" id="KW-0424">Laminin EGF-like domain</keyword>
<dbReference type="Pfam" id="PF00055">
    <property type="entry name" value="Laminin_N"/>
    <property type="match status" value="1"/>
</dbReference>
<evidence type="ECO:0000256" key="14">
    <source>
        <dbReference type="SAM" id="Coils"/>
    </source>
</evidence>
<keyword evidence="8 13" id="KW-1015">Disulfide bond</keyword>
<evidence type="ECO:0000256" key="1">
    <source>
        <dbReference type="ARBA" id="ARBA00004302"/>
    </source>
</evidence>
<protein>
    <recommendedName>
        <fullName evidence="21">Laminin subunit alpha-2</fullName>
    </recommendedName>
</protein>
<feature type="domain" description="Laminin N-terminal" evidence="18">
    <location>
        <begin position="1"/>
        <end position="223"/>
    </location>
</feature>
<reference evidence="19" key="1">
    <citation type="submission" date="2020-11" db="EMBL/GenBank/DDBJ databases">
        <authorList>
            <person name="Tran Van P."/>
        </authorList>
    </citation>
    <scope>NUCLEOTIDE SEQUENCE</scope>
</reference>
<dbReference type="GO" id="GO:0030334">
    <property type="term" value="P:regulation of cell migration"/>
    <property type="evidence" value="ECO:0007669"/>
    <property type="project" value="InterPro"/>
</dbReference>
<evidence type="ECO:0000256" key="11">
    <source>
        <dbReference type="ARBA" id="ARBA00065619"/>
    </source>
</evidence>
<dbReference type="Pfam" id="PF24973">
    <property type="entry name" value="EGF_LMN_ATRN"/>
    <property type="match status" value="1"/>
</dbReference>
<dbReference type="FunFam" id="2.10.25.10:FF:000189">
    <property type="entry name" value="Laminin subunit alpha 2"/>
    <property type="match status" value="1"/>
</dbReference>
<feature type="coiled-coil region" evidence="14">
    <location>
        <begin position="2072"/>
        <end position="2127"/>
    </location>
</feature>
<feature type="disulfide bond" evidence="12">
    <location>
        <begin position="3074"/>
        <end position="3101"/>
    </location>
</feature>
<dbReference type="GO" id="GO:0005201">
    <property type="term" value="F:extracellular matrix structural constituent"/>
    <property type="evidence" value="ECO:0007669"/>
    <property type="project" value="TreeGrafter"/>
</dbReference>
<feature type="domain" description="Laminin EGF-like" evidence="16">
    <location>
        <begin position="1113"/>
        <end position="1170"/>
    </location>
</feature>
<dbReference type="InterPro" id="IPR000034">
    <property type="entry name" value="Laminin_IV"/>
</dbReference>
<dbReference type="GO" id="GO:0009888">
    <property type="term" value="P:tissue development"/>
    <property type="evidence" value="ECO:0007669"/>
    <property type="project" value="TreeGrafter"/>
</dbReference>
<feature type="disulfide bond" evidence="13">
    <location>
        <begin position="923"/>
        <end position="935"/>
    </location>
</feature>
<dbReference type="EMBL" id="CAJPIZ010000014">
    <property type="protein sequence ID" value="CAG2100022.1"/>
    <property type="molecule type" value="Genomic_DNA"/>
</dbReference>
<evidence type="ECO:0000256" key="3">
    <source>
        <dbReference type="ARBA" id="ARBA00022530"/>
    </source>
</evidence>
<dbReference type="FunFam" id="2.10.25.10:FF:000130">
    <property type="entry name" value="Laminin subunit beta 1"/>
    <property type="match status" value="1"/>
</dbReference>
<organism evidence="19">
    <name type="scientific">Medioppia subpectinata</name>
    <dbReference type="NCBI Taxonomy" id="1979941"/>
    <lineage>
        <taxon>Eukaryota</taxon>
        <taxon>Metazoa</taxon>
        <taxon>Ecdysozoa</taxon>
        <taxon>Arthropoda</taxon>
        <taxon>Chelicerata</taxon>
        <taxon>Arachnida</taxon>
        <taxon>Acari</taxon>
        <taxon>Acariformes</taxon>
        <taxon>Sarcoptiformes</taxon>
        <taxon>Oribatida</taxon>
        <taxon>Brachypylina</taxon>
        <taxon>Oppioidea</taxon>
        <taxon>Oppiidae</taxon>
        <taxon>Medioppia</taxon>
    </lineage>
</organism>
<feature type="disulfide bond" evidence="13">
    <location>
        <begin position="800"/>
        <end position="809"/>
    </location>
</feature>
<dbReference type="InterPro" id="IPR008211">
    <property type="entry name" value="Laminin_N"/>
</dbReference>
<feature type="domain" description="Laminin IV type A" evidence="17">
    <location>
        <begin position="1182"/>
        <end position="1374"/>
    </location>
</feature>
<dbReference type="InterPro" id="IPR000742">
    <property type="entry name" value="EGF"/>
</dbReference>
<dbReference type="EMBL" id="OC854589">
    <property type="protein sequence ID" value="CAD7619592.1"/>
    <property type="molecule type" value="Genomic_DNA"/>
</dbReference>
<keyword evidence="9" id="KW-0325">Glycoprotein</keyword>
<evidence type="ECO:0000259" key="15">
    <source>
        <dbReference type="PROSITE" id="PS50025"/>
    </source>
</evidence>
<dbReference type="SUPFAM" id="SSF57196">
    <property type="entry name" value="EGF/Laminin"/>
    <property type="match status" value="14"/>
</dbReference>
<feature type="disulfide bond" evidence="13">
    <location>
        <begin position="875"/>
        <end position="887"/>
    </location>
</feature>